<dbReference type="EMBL" id="MVGT01002051">
    <property type="protein sequence ID" value="OVA09639.1"/>
    <property type="molecule type" value="Genomic_DNA"/>
</dbReference>
<feature type="compositionally biased region" description="Polar residues" evidence="1">
    <location>
        <begin position="1"/>
        <end position="23"/>
    </location>
</feature>
<feature type="compositionally biased region" description="Basic residues" evidence="1">
    <location>
        <begin position="83"/>
        <end position="92"/>
    </location>
</feature>
<dbReference type="InterPro" id="IPR051105">
    <property type="entry name" value="WWC/KIBRA_Hippo_Reg"/>
</dbReference>
<dbReference type="InParanoid" id="A0A200QGM9"/>
<evidence type="ECO:0000313" key="3">
    <source>
        <dbReference type="EMBL" id="OVA09639.1"/>
    </source>
</evidence>
<feature type="compositionally biased region" description="Low complexity" evidence="1">
    <location>
        <begin position="114"/>
        <end position="123"/>
    </location>
</feature>
<feature type="region of interest" description="Disordered" evidence="1">
    <location>
        <begin position="79"/>
        <end position="129"/>
    </location>
</feature>
<reference evidence="3 4" key="1">
    <citation type="journal article" date="2017" name="Mol. Plant">
        <title>The Genome of Medicinal Plant Macleaya cordata Provides New Insights into Benzylisoquinoline Alkaloids Metabolism.</title>
        <authorList>
            <person name="Liu X."/>
            <person name="Liu Y."/>
            <person name="Huang P."/>
            <person name="Ma Y."/>
            <person name="Qing Z."/>
            <person name="Tang Q."/>
            <person name="Cao H."/>
            <person name="Cheng P."/>
            <person name="Zheng Y."/>
            <person name="Yuan Z."/>
            <person name="Zhou Y."/>
            <person name="Liu J."/>
            <person name="Tang Z."/>
            <person name="Zhuo Y."/>
            <person name="Zhang Y."/>
            <person name="Yu L."/>
            <person name="Huang J."/>
            <person name="Yang P."/>
            <person name="Peng Q."/>
            <person name="Zhang J."/>
            <person name="Jiang W."/>
            <person name="Zhang Z."/>
            <person name="Lin K."/>
            <person name="Ro D.K."/>
            <person name="Chen X."/>
            <person name="Xiong X."/>
            <person name="Shang Y."/>
            <person name="Huang S."/>
            <person name="Zeng J."/>
        </authorList>
    </citation>
    <scope>NUCLEOTIDE SEQUENCE [LARGE SCALE GENOMIC DNA]</scope>
    <source>
        <strain evidence="4">cv. BLH2017</strain>
        <tissue evidence="3">Root</tissue>
    </source>
</reference>
<keyword evidence="4" id="KW-1185">Reference proteome</keyword>
<evidence type="ECO:0000259" key="2">
    <source>
        <dbReference type="Pfam" id="PF24747"/>
    </source>
</evidence>
<dbReference type="STRING" id="56857.A0A200QGM9"/>
<dbReference type="PANTHER" id="PTHR14791">
    <property type="entry name" value="BOMB/KIRA PROTEINS"/>
    <property type="match status" value="1"/>
</dbReference>
<feature type="region of interest" description="Disordered" evidence="1">
    <location>
        <begin position="1"/>
        <end position="53"/>
    </location>
</feature>
<accession>A0A200QGM9</accession>
<dbReference type="SUPFAM" id="SSF51045">
    <property type="entry name" value="WW domain"/>
    <property type="match status" value="1"/>
</dbReference>
<feature type="domain" description="GIR1-like zinc ribbon" evidence="2">
    <location>
        <begin position="133"/>
        <end position="159"/>
    </location>
</feature>
<dbReference type="InterPro" id="IPR036020">
    <property type="entry name" value="WW_dom_sf"/>
</dbReference>
<protein>
    <recommendedName>
        <fullName evidence="2">GIR1-like zinc ribbon domain-containing protein</fullName>
    </recommendedName>
</protein>
<organism evidence="3 4">
    <name type="scientific">Macleaya cordata</name>
    <name type="common">Five-seeded plume-poppy</name>
    <name type="synonym">Bocconia cordata</name>
    <dbReference type="NCBI Taxonomy" id="56857"/>
    <lineage>
        <taxon>Eukaryota</taxon>
        <taxon>Viridiplantae</taxon>
        <taxon>Streptophyta</taxon>
        <taxon>Embryophyta</taxon>
        <taxon>Tracheophyta</taxon>
        <taxon>Spermatophyta</taxon>
        <taxon>Magnoliopsida</taxon>
        <taxon>Ranunculales</taxon>
        <taxon>Papaveraceae</taxon>
        <taxon>Papaveroideae</taxon>
        <taxon>Macleaya</taxon>
    </lineage>
</organism>
<dbReference type="FunCoup" id="A0A200QGM9">
    <property type="interactions" value="468"/>
</dbReference>
<sequence length="166" mass="18228">MTTPSMGTITSLERSLQNCSLNRSSGGNGGSGMSATSEVTVNMPKPNPSLELNSQVPLPYKWEQCLDLETGELYYINWENGHKTRKDPRKTARFGGDYNSDEDDSSYDSDDDASSSSVSPPSSGNRSEGNHVLVVAGCKRCLMYFMLPKRVVDCPKCNARIVNFSR</sequence>
<name>A0A200QGM9_MACCD</name>
<dbReference type="Gene3D" id="2.20.70.10">
    <property type="match status" value="1"/>
</dbReference>
<evidence type="ECO:0000313" key="4">
    <source>
        <dbReference type="Proteomes" id="UP000195402"/>
    </source>
</evidence>
<dbReference type="OMA" id="ESEGDHI"/>
<dbReference type="Proteomes" id="UP000195402">
    <property type="component" value="Unassembled WGS sequence"/>
</dbReference>
<dbReference type="OrthoDB" id="1930512at2759"/>
<evidence type="ECO:0000256" key="1">
    <source>
        <dbReference type="SAM" id="MobiDB-lite"/>
    </source>
</evidence>
<gene>
    <name evidence="3" type="ORF">BVC80_9101g172</name>
</gene>
<dbReference type="Pfam" id="PF24747">
    <property type="entry name" value="Zn-ribbon_GIR1"/>
    <property type="match status" value="1"/>
</dbReference>
<feature type="compositionally biased region" description="Acidic residues" evidence="1">
    <location>
        <begin position="99"/>
        <end position="113"/>
    </location>
</feature>
<dbReference type="AlphaFoldDB" id="A0A200QGM9"/>
<comment type="caution">
    <text evidence="3">The sequence shown here is derived from an EMBL/GenBank/DDBJ whole genome shotgun (WGS) entry which is preliminary data.</text>
</comment>
<dbReference type="PANTHER" id="PTHR14791:SF29">
    <property type="entry name" value="PROTEIN KIBRA"/>
    <property type="match status" value="1"/>
</dbReference>
<proteinExistence type="predicted"/>
<dbReference type="InterPro" id="IPR056440">
    <property type="entry name" value="Zn-ribbon_GIR1"/>
</dbReference>